<protein>
    <submittedName>
        <fullName evidence="2">Uncharacterized protein</fullName>
    </submittedName>
</protein>
<sequence>MSKAHLSAAALLLLFSQTALPPLAFAADKDDAKQEPPAAFRQVVACRNVQDSAPRLACYDQQVAALEQAATKREIVIADKKAVETAQRGLFGFATPVAKLMGFGGNDEAATELKEITTKVSGVGRSGSGWLLDFEDGSTWEQNDTRDFVLSPKVGNDATISRGILGTFTVSVRGQRPIKMRRVK</sequence>
<gene>
    <name evidence="2" type="ORF">DI555_07515</name>
</gene>
<accession>A0A2W5QMH4</accession>
<dbReference type="EMBL" id="QFPX01000005">
    <property type="protein sequence ID" value="PZQ55853.1"/>
    <property type="molecule type" value="Genomic_DNA"/>
</dbReference>
<feature type="signal peptide" evidence="1">
    <location>
        <begin position="1"/>
        <end position="26"/>
    </location>
</feature>
<comment type="caution">
    <text evidence="2">The sequence shown here is derived from an EMBL/GenBank/DDBJ whole genome shotgun (WGS) entry which is preliminary data.</text>
</comment>
<evidence type="ECO:0000256" key="1">
    <source>
        <dbReference type="SAM" id="SignalP"/>
    </source>
</evidence>
<keyword evidence="1" id="KW-0732">Signal</keyword>
<dbReference type="Proteomes" id="UP000249082">
    <property type="component" value="Unassembled WGS sequence"/>
</dbReference>
<proteinExistence type="predicted"/>
<dbReference type="AlphaFoldDB" id="A0A2W5QMH4"/>
<organism evidence="2 3">
    <name type="scientific">Novosphingobium pentaromativorans</name>
    <dbReference type="NCBI Taxonomy" id="205844"/>
    <lineage>
        <taxon>Bacteria</taxon>
        <taxon>Pseudomonadati</taxon>
        <taxon>Pseudomonadota</taxon>
        <taxon>Alphaproteobacteria</taxon>
        <taxon>Sphingomonadales</taxon>
        <taxon>Sphingomonadaceae</taxon>
        <taxon>Novosphingobium</taxon>
    </lineage>
</organism>
<reference evidence="2 3" key="1">
    <citation type="submission" date="2017-08" db="EMBL/GenBank/DDBJ databases">
        <title>Infants hospitalized years apart are colonized by the same room-sourced microbial strains.</title>
        <authorList>
            <person name="Brooks B."/>
            <person name="Olm M.R."/>
            <person name="Firek B.A."/>
            <person name="Baker R."/>
            <person name="Thomas B.C."/>
            <person name="Morowitz M.J."/>
            <person name="Banfield J.F."/>
        </authorList>
    </citation>
    <scope>NUCLEOTIDE SEQUENCE [LARGE SCALE GENOMIC DNA]</scope>
    <source>
        <strain evidence="2">S2_005_002_R2_33</strain>
    </source>
</reference>
<evidence type="ECO:0000313" key="2">
    <source>
        <dbReference type="EMBL" id="PZQ55853.1"/>
    </source>
</evidence>
<feature type="chain" id="PRO_5015883701" evidence="1">
    <location>
        <begin position="27"/>
        <end position="184"/>
    </location>
</feature>
<evidence type="ECO:0000313" key="3">
    <source>
        <dbReference type="Proteomes" id="UP000249082"/>
    </source>
</evidence>
<name>A0A2W5QMH4_9SPHN</name>